<name>K0PWK5_9HYPH</name>
<feature type="compositionally biased region" description="Polar residues" evidence="1">
    <location>
        <begin position="1"/>
        <end position="10"/>
    </location>
</feature>
<feature type="region of interest" description="Disordered" evidence="1">
    <location>
        <begin position="1"/>
        <end position="60"/>
    </location>
</feature>
<dbReference type="AlphaFoldDB" id="K0PWK5"/>
<organism evidence="2 3">
    <name type="scientific">Rhizobium mesoamericanum STM3625</name>
    <dbReference type="NCBI Taxonomy" id="1211777"/>
    <lineage>
        <taxon>Bacteria</taxon>
        <taxon>Pseudomonadati</taxon>
        <taxon>Pseudomonadota</taxon>
        <taxon>Alphaproteobacteria</taxon>
        <taxon>Hyphomicrobiales</taxon>
        <taxon>Rhizobiaceae</taxon>
        <taxon>Rhizobium/Agrobacterium group</taxon>
        <taxon>Rhizobium</taxon>
    </lineage>
</organism>
<feature type="compositionally biased region" description="Basic and acidic residues" evidence="1">
    <location>
        <begin position="13"/>
        <end position="32"/>
    </location>
</feature>
<comment type="caution">
    <text evidence="2">The sequence shown here is derived from an EMBL/GenBank/DDBJ whole genome shotgun (WGS) entry which is preliminary data.</text>
</comment>
<sequence>MKTNDTNATPEQRPPKDVRSIAKKHEAADKESLAPPAVQPHGAKDESERPIVNPITGVAQ</sequence>
<protein>
    <submittedName>
        <fullName evidence="2">Uncharacterized protein</fullName>
    </submittedName>
</protein>
<dbReference type="HOGENOM" id="CLU_2938554_0_0_5"/>
<keyword evidence="3" id="KW-1185">Reference proteome</keyword>
<reference evidence="2 3" key="1">
    <citation type="journal article" date="2013" name="Genome Announc.">
        <title>Draft Genome Sequence of Rhizobium mesoamericanum STM3625, a Nitrogen-Fixing Symbiont of Mimosa pudica Isolated in French Guiana (South America).</title>
        <authorList>
            <person name="Moulin L."/>
            <person name="Mornico D."/>
            <person name="Melkonian R."/>
            <person name="Klonowska A."/>
        </authorList>
    </citation>
    <scope>NUCLEOTIDE SEQUENCE [LARGE SCALE GENOMIC DNA]</scope>
    <source>
        <strain evidence="2 3">STM3625</strain>
    </source>
</reference>
<proteinExistence type="predicted"/>
<dbReference type="Proteomes" id="UP000009319">
    <property type="component" value="Unassembled WGS sequence"/>
</dbReference>
<dbReference type="EMBL" id="CANI01000035">
    <property type="protein sequence ID" value="CCM78138.1"/>
    <property type="molecule type" value="Genomic_DNA"/>
</dbReference>
<dbReference type="eggNOG" id="ENOG502ZZ74">
    <property type="taxonomic scope" value="Bacteria"/>
</dbReference>
<evidence type="ECO:0000313" key="2">
    <source>
        <dbReference type="EMBL" id="CCM78138.1"/>
    </source>
</evidence>
<dbReference type="RefSeq" id="WP_007535628.1">
    <property type="nucleotide sequence ID" value="NZ_HF536773.1"/>
</dbReference>
<evidence type="ECO:0000313" key="3">
    <source>
        <dbReference type="Proteomes" id="UP000009319"/>
    </source>
</evidence>
<evidence type="ECO:0000256" key="1">
    <source>
        <dbReference type="SAM" id="MobiDB-lite"/>
    </source>
</evidence>
<accession>K0PWK5</accession>
<gene>
    <name evidence="2" type="ORF">BN77_p10093</name>
</gene>
<dbReference type="STRING" id="1211777.BN77_p10093"/>